<dbReference type="InterPro" id="IPR001433">
    <property type="entry name" value="OxRdtase_FAD/NAD-bd"/>
</dbReference>
<sequence>MTLCGWKIFSKGKQKVKQAKAADASCSATTESAPRTLQVTSASASVAVSGFNSGNHLKGESPSLAQVATEDASSWDDGEWTIEAENQDEVDEGNPRNKCALKPGHSLMDWIRLGSSGLDLSGPDELMKGIGKDATKLFEDVHAWVNYEQLLGKCYVGPLRNSAIIDLEPLKPLTKTSSDNSGSFRLPVLPFLQTSSAKTSPTKSANTSKEYNVKTGENAEVVPRFDWIQKTSDLTLIFYTRPLCNPGLVITHKSSNQLEVRIQIERTTHVYSVELSHDVNYPCAMKVSYETGKIELRFVKTQPQLWTNYGVLEKQKLTEFEGLQLEYEILKRETITHDSYAVILQPVKKVLLFNPIGFHISVTSNVNGVDVTRSYTPVPIQYCPVDVTAPTLPLLIKSYELGILSKHITSADCSPVRISQSKGSFMLTSLKEHTNIGLLAAGSGITPILSVLQYLLERTSNKVEKVQLLLFNKTEQDIWCRKILEKTAEKDARLTIRHILSEPQGDWQGEVGRVTQELIAPLADPKSQSYVTFCCICGPNPFNDLSEKLLKGSGFPAERLHFFQG</sequence>
<evidence type="ECO:0000256" key="2">
    <source>
        <dbReference type="ARBA" id="ARBA00022630"/>
    </source>
</evidence>
<keyword evidence="10" id="KW-1185">Reference proteome</keyword>
<dbReference type="Pfam" id="PF00175">
    <property type="entry name" value="NAD_binding_1"/>
    <property type="match status" value="1"/>
</dbReference>
<dbReference type="GO" id="GO:0071949">
    <property type="term" value="F:FAD binding"/>
    <property type="evidence" value="ECO:0007669"/>
    <property type="project" value="TreeGrafter"/>
</dbReference>
<gene>
    <name evidence="9" type="ORF">HERILL_LOCUS11048</name>
</gene>
<dbReference type="SUPFAM" id="SSF63380">
    <property type="entry name" value="Riboflavin synthase domain-like"/>
    <property type="match status" value="1"/>
</dbReference>
<dbReference type="Gene3D" id="2.60.40.790">
    <property type="match status" value="1"/>
</dbReference>
<feature type="binding site" evidence="5">
    <location>
        <position position="405"/>
    </location>
    <ligand>
        <name>FAD</name>
        <dbReference type="ChEBI" id="CHEBI:57692"/>
    </ligand>
</feature>
<dbReference type="InterPro" id="IPR036400">
    <property type="entry name" value="Cyt_B5-like_heme/steroid_sf"/>
</dbReference>
<keyword evidence="2 5" id="KW-0285">Flavoprotein</keyword>
<dbReference type="PRINTS" id="PR00406">
    <property type="entry name" value="CYTB5RDTASE"/>
</dbReference>
<dbReference type="PANTHER" id="PTHR19370:SF185">
    <property type="entry name" value="NADH-CYTOCHROME B5 REDUCTASE"/>
    <property type="match status" value="1"/>
</dbReference>
<dbReference type="InterPro" id="IPR001834">
    <property type="entry name" value="CBR-like"/>
</dbReference>
<dbReference type="SUPFAM" id="SSF49764">
    <property type="entry name" value="HSP20-like chaperones"/>
    <property type="match status" value="1"/>
</dbReference>
<feature type="domain" description="Oxidoreductase FAD/NAD(P)-binding" evidence="7">
    <location>
        <begin position="438"/>
        <end position="544"/>
    </location>
</feature>
<keyword evidence="3 5" id="KW-0274">FAD</keyword>
<accession>A0A7R8UXI5</accession>
<evidence type="ECO:0000256" key="5">
    <source>
        <dbReference type="PIRSR" id="PIRSR601834-1"/>
    </source>
</evidence>
<feature type="binding site" evidence="5">
    <location>
        <position position="446"/>
    </location>
    <ligand>
        <name>FAD</name>
        <dbReference type="ChEBI" id="CHEBI:57692"/>
    </ligand>
</feature>
<comment type="cofactor">
    <cofactor evidence="1 5">
        <name>FAD</name>
        <dbReference type="ChEBI" id="CHEBI:57692"/>
    </cofactor>
</comment>
<dbReference type="FunFam" id="3.40.50.80:FF:000021">
    <property type="entry name" value="Cytochrome b5 reductase 4"/>
    <property type="match status" value="1"/>
</dbReference>
<dbReference type="EMBL" id="LR899012">
    <property type="protein sequence ID" value="CAD7088424.1"/>
    <property type="molecule type" value="Genomic_DNA"/>
</dbReference>
<dbReference type="InterPro" id="IPR039261">
    <property type="entry name" value="FNR_nucleotide-bd"/>
</dbReference>
<dbReference type="SUPFAM" id="SSF55856">
    <property type="entry name" value="Cytochrome b5-like heme/steroid binding domain"/>
    <property type="match status" value="1"/>
</dbReference>
<feature type="domain" description="Cytochrome b5 heme-binding" evidence="6">
    <location>
        <begin position="122"/>
        <end position="159"/>
    </location>
</feature>
<feature type="binding site" evidence="5">
    <location>
        <position position="375"/>
    </location>
    <ligand>
        <name>FAD</name>
        <dbReference type="ChEBI" id="CHEBI:57692"/>
    </ligand>
</feature>
<dbReference type="InParanoid" id="A0A7R8UXI5"/>
<dbReference type="Gene3D" id="3.10.120.10">
    <property type="entry name" value="Cytochrome b5-like heme/steroid binding domain"/>
    <property type="match status" value="1"/>
</dbReference>
<feature type="binding site" evidence="5">
    <location>
        <position position="395"/>
    </location>
    <ligand>
        <name>FAD</name>
        <dbReference type="ChEBI" id="CHEBI:57692"/>
    </ligand>
</feature>
<keyword evidence="4" id="KW-0560">Oxidoreductase</keyword>
<dbReference type="PANTHER" id="PTHR19370">
    <property type="entry name" value="NADH-CYTOCHROME B5 REDUCTASE"/>
    <property type="match status" value="1"/>
</dbReference>
<evidence type="ECO:0000256" key="4">
    <source>
        <dbReference type="ARBA" id="ARBA00023002"/>
    </source>
</evidence>
<dbReference type="CDD" id="cd06183">
    <property type="entry name" value="cyt_b5_reduct_like"/>
    <property type="match status" value="1"/>
</dbReference>
<dbReference type="Gene3D" id="3.40.50.80">
    <property type="entry name" value="Nucleotide-binding domain of ferredoxin-NADP reductase (FNR) module"/>
    <property type="match status" value="1"/>
</dbReference>
<evidence type="ECO:0000313" key="10">
    <source>
        <dbReference type="Proteomes" id="UP000594454"/>
    </source>
</evidence>
<dbReference type="Pfam" id="PF00173">
    <property type="entry name" value="Cyt-b5"/>
    <property type="match status" value="1"/>
</dbReference>
<dbReference type="AlphaFoldDB" id="A0A7R8UXI5"/>
<dbReference type="GO" id="GO:0016491">
    <property type="term" value="F:oxidoreductase activity"/>
    <property type="evidence" value="ECO:0007669"/>
    <property type="project" value="UniProtKB-KW"/>
</dbReference>
<dbReference type="SUPFAM" id="SSF52343">
    <property type="entry name" value="Ferredoxin reductase-like, C-terminal NADP-linked domain"/>
    <property type="match status" value="1"/>
</dbReference>
<evidence type="ECO:0000259" key="8">
    <source>
        <dbReference type="Pfam" id="PF00970"/>
    </source>
</evidence>
<proteinExistence type="predicted"/>
<protein>
    <recommendedName>
        <fullName evidence="11">Cytochrome-b5 reductase</fullName>
    </recommendedName>
</protein>
<dbReference type="Pfam" id="PF00970">
    <property type="entry name" value="FAD_binding_6"/>
    <property type="match status" value="1"/>
</dbReference>
<name>A0A7R8UXI5_HERIL</name>
<dbReference type="GO" id="GO:0005739">
    <property type="term" value="C:mitochondrion"/>
    <property type="evidence" value="ECO:0007669"/>
    <property type="project" value="TreeGrafter"/>
</dbReference>
<dbReference type="Proteomes" id="UP000594454">
    <property type="component" value="Chromosome 4"/>
</dbReference>
<feature type="binding site" evidence="5">
    <location>
        <position position="373"/>
    </location>
    <ligand>
        <name>FAD</name>
        <dbReference type="ChEBI" id="CHEBI:57692"/>
    </ligand>
</feature>
<dbReference type="InterPro" id="IPR001199">
    <property type="entry name" value="Cyt_B5-like_heme/steroid-bd"/>
</dbReference>
<dbReference type="OrthoDB" id="432299at2759"/>
<reference evidence="9 10" key="1">
    <citation type="submission" date="2020-11" db="EMBL/GenBank/DDBJ databases">
        <authorList>
            <person name="Wallbank WR R."/>
            <person name="Pardo Diaz C."/>
            <person name="Kozak K."/>
            <person name="Martin S."/>
            <person name="Jiggins C."/>
            <person name="Moest M."/>
            <person name="Warren A I."/>
            <person name="Generalovic N T."/>
            <person name="Byers J.R.P. K."/>
            <person name="Montejo-Kovacevich G."/>
            <person name="Yen C E."/>
        </authorList>
    </citation>
    <scope>NUCLEOTIDE SEQUENCE [LARGE SCALE GENOMIC DNA]</scope>
</reference>
<evidence type="ECO:0000259" key="7">
    <source>
        <dbReference type="Pfam" id="PF00175"/>
    </source>
</evidence>
<dbReference type="InterPro" id="IPR008333">
    <property type="entry name" value="Cbr1-like_FAD-bd_dom"/>
</dbReference>
<feature type="binding site" evidence="5">
    <location>
        <position position="397"/>
    </location>
    <ligand>
        <name>FAD</name>
        <dbReference type="ChEBI" id="CHEBI:57692"/>
    </ligand>
</feature>
<evidence type="ECO:0000313" key="9">
    <source>
        <dbReference type="EMBL" id="CAD7088424.1"/>
    </source>
</evidence>
<organism evidence="9 10">
    <name type="scientific">Hermetia illucens</name>
    <name type="common">Black soldier fly</name>
    <dbReference type="NCBI Taxonomy" id="343691"/>
    <lineage>
        <taxon>Eukaryota</taxon>
        <taxon>Metazoa</taxon>
        <taxon>Ecdysozoa</taxon>
        <taxon>Arthropoda</taxon>
        <taxon>Hexapoda</taxon>
        <taxon>Insecta</taxon>
        <taxon>Pterygota</taxon>
        <taxon>Neoptera</taxon>
        <taxon>Endopterygota</taxon>
        <taxon>Diptera</taxon>
        <taxon>Brachycera</taxon>
        <taxon>Stratiomyomorpha</taxon>
        <taxon>Stratiomyidae</taxon>
        <taxon>Hermetiinae</taxon>
        <taxon>Hermetia</taxon>
    </lineage>
</organism>
<dbReference type="FunCoup" id="A0A7R8UXI5">
    <property type="interactions" value="1521"/>
</dbReference>
<evidence type="ECO:0000256" key="1">
    <source>
        <dbReference type="ARBA" id="ARBA00001974"/>
    </source>
</evidence>
<feature type="domain" description="Flavoprotein pyridine nucleotide cytochrome reductase-like FAD-binding" evidence="8">
    <location>
        <begin position="329"/>
        <end position="413"/>
    </location>
</feature>
<dbReference type="Gene3D" id="2.40.30.10">
    <property type="entry name" value="Translation factors"/>
    <property type="match status" value="1"/>
</dbReference>
<dbReference type="InterPro" id="IPR017938">
    <property type="entry name" value="Riboflavin_synthase-like_b-brl"/>
</dbReference>
<evidence type="ECO:0000259" key="6">
    <source>
        <dbReference type="Pfam" id="PF00173"/>
    </source>
</evidence>
<dbReference type="InterPro" id="IPR008978">
    <property type="entry name" value="HSP20-like_chaperone"/>
</dbReference>
<evidence type="ECO:0000256" key="3">
    <source>
        <dbReference type="ARBA" id="ARBA00022827"/>
    </source>
</evidence>
<evidence type="ECO:0008006" key="11">
    <source>
        <dbReference type="Google" id="ProtNLM"/>
    </source>
</evidence>